<keyword evidence="2" id="KW-1185">Reference proteome</keyword>
<reference evidence="1 2" key="1">
    <citation type="submission" date="2019-10" db="EMBL/GenBank/DDBJ databases">
        <title>Streptomyces sp. nov., a novel actinobacterium isolated from alkaline environment.</title>
        <authorList>
            <person name="Golinska P."/>
        </authorList>
    </citation>
    <scope>NUCLEOTIDE SEQUENCE [LARGE SCALE GENOMIC DNA]</scope>
    <source>
        <strain evidence="1 2">OF1</strain>
    </source>
</reference>
<dbReference type="AlphaFoldDB" id="A0A5P0YIY8"/>
<evidence type="ECO:0000313" key="1">
    <source>
        <dbReference type="EMBL" id="MQS00295.1"/>
    </source>
</evidence>
<dbReference type="Proteomes" id="UP000320857">
    <property type="component" value="Unassembled WGS sequence"/>
</dbReference>
<accession>A0A5P0YIY8</accession>
<proteinExistence type="predicted"/>
<organism evidence="1 2">
    <name type="scientific">Streptomyces alkaliterrae</name>
    <dbReference type="NCBI Taxonomy" id="2213162"/>
    <lineage>
        <taxon>Bacteria</taxon>
        <taxon>Bacillati</taxon>
        <taxon>Actinomycetota</taxon>
        <taxon>Actinomycetes</taxon>
        <taxon>Kitasatosporales</taxon>
        <taxon>Streptomycetaceae</taxon>
        <taxon>Streptomyces</taxon>
    </lineage>
</organism>
<protein>
    <submittedName>
        <fullName evidence="1">Uncharacterized protein</fullName>
    </submittedName>
</protein>
<name>A0A5P0YIY8_9ACTN</name>
<dbReference type="EMBL" id="VJYK02000001">
    <property type="protein sequence ID" value="MQS00295.1"/>
    <property type="molecule type" value="Genomic_DNA"/>
</dbReference>
<evidence type="ECO:0000313" key="2">
    <source>
        <dbReference type="Proteomes" id="UP000320857"/>
    </source>
</evidence>
<comment type="caution">
    <text evidence="1">The sequence shown here is derived from an EMBL/GenBank/DDBJ whole genome shotgun (WGS) entry which is preliminary data.</text>
</comment>
<gene>
    <name evidence="1" type="ORF">FNX44_000060</name>
</gene>
<sequence length="77" mass="8534">MPDVEPVRHHVDPERVAFDALPSADFGPCECPDPACSLKQPPNVQRDRSDSALADLRARIARDIAARRRFGTLGRLL</sequence>